<dbReference type="Proteomes" id="UP001386955">
    <property type="component" value="Unassembled WGS sequence"/>
</dbReference>
<dbReference type="AlphaFoldDB" id="A0AAN9SVX1"/>
<protein>
    <submittedName>
        <fullName evidence="1">Uncharacterized protein</fullName>
    </submittedName>
</protein>
<organism evidence="1 2">
    <name type="scientific">Psophocarpus tetragonolobus</name>
    <name type="common">Winged bean</name>
    <name type="synonym">Dolichos tetragonolobus</name>
    <dbReference type="NCBI Taxonomy" id="3891"/>
    <lineage>
        <taxon>Eukaryota</taxon>
        <taxon>Viridiplantae</taxon>
        <taxon>Streptophyta</taxon>
        <taxon>Embryophyta</taxon>
        <taxon>Tracheophyta</taxon>
        <taxon>Spermatophyta</taxon>
        <taxon>Magnoliopsida</taxon>
        <taxon>eudicotyledons</taxon>
        <taxon>Gunneridae</taxon>
        <taxon>Pentapetalae</taxon>
        <taxon>rosids</taxon>
        <taxon>fabids</taxon>
        <taxon>Fabales</taxon>
        <taxon>Fabaceae</taxon>
        <taxon>Papilionoideae</taxon>
        <taxon>50 kb inversion clade</taxon>
        <taxon>NPAAA clade</taxon>
        <taxon>indigoferoid/millettioid clade</taxon>
        <taxon>Phaseoleae</taxon>
        <taxon>Psophocarpus</taxon>
    </lineage>
</organism>
<gene>
    <name evidence="1" type="ORF">VNO78_08939</name>
</gene>
<evidence type="ECO:0000313" key="1">
    <source>
        <dbReference type="EMBL" id="KAK7407216.1"/>
    </source>
</evidence>
<evidence type="ECO:0000313" key="2">
    <source>
        <dbReference type="Proteomes" id="UP001386955"/>
    </source>
</evidence>
<name>A0AAN9SVX1_PSOTE</name>
<proteinExistence type="predicted"/>
<reference evidence="1 2" key="1">
    <citation type="submission" date="2024-01" db="EMBL/GenBank/DDBJ databases">
        <title>The genomes of 5 underutilized Papilionoideae crops provide insights into root nodulation and disease resistanc.</title>
        <authorList>
            <person name="Jiang F."/>
        </authorList>
    </citation>
    <scope>NUCLEOTIDE SEQUENCE [LARGE SCALE GENOMIC DNA]</scope>
    <source>
        <strain evidence="1">DUOXIRENSHENG_FW03</strain>
        <tissue evidence="1">Leaves</tissue>
    </source>
</reference>
<sequence length="76" mass="8210">MVNEALDEATRTWSGYVADIDGGKTLGRCRFAVVVVVHTFCPPLSTTIVDVLCVCMSSSPYWPCPEGFIQNIAITG</sequence>
<dbReference type="EMBL" id="JAYMYS010000002">
    <property type="protein sequence ID" value="KAK7407216.1"/>
    <property type="molecule type" value="Genomic_DNA"/>
</dbReference>
<keyword evidence="2" id="KW-1185">Reference proteome</keyword>
<comment type="caution">
    <text evidence="1">The sequence shown here is derived from an EMBL/GenBank/DDBJ whole genome shotgun (WGS) entry which is preliminary data.</text>
</comment>
<accession>A0AAN9SVX1</accession>